<proteinExistence type="predicted"/>
<organism evidence="1 2">
    <name type="scientific">Aphidius gifuensis</name>
    <name type="common">Parasitoid wasp</name>
    <dbReference type="NCBI Taxonomy" id="684658"/>
    <lineage>
        <taxon>Eukaryota</taxon>
        <taxon>Metazoa</taxon>
        <taxon>Ecdysozoa</taxon>
        <taxon>Arthropoda</taxon>
        <taxon>Hexapoda</taxon>
        <taxon>Insecta</taxon>
        <taxon>Pterygota</taxon>
        <taxon>Neoptera</taxon>
        <taxon>Endopterygota</taxon>
        <taxon>Hymenoptera</taxon>
        <taxon>Apocrita</taxon>
        <taxon>Ichneumonoidea</taxon>
        <taxon>Braconidae</taxon>
        <taxon>Aphidiinae</taxon>
        <taxon>Aphidius</taxon>
    </lineage>
</organism>
<dbReference type="Proteomes" id="UP000639338">
    <property type="component" value="Unassembled WGS sequence"/>
</dbReference>
<dbReference type="AlphaFoldDB" id="A0A834Y474"/>
<dbReference type="EMBL" id="JACMRX010000001">
    <property type="protein sequence ID" value="KAF7996472.1"/>
    <property type="molecule type" value="Genomic_DNA"/>
</dbReference>
<evidence type="ECO:0000313" key="2">
    <source>
        <dbReference type="Proteomes" id="UP000639338"/>
    </source>
</evidence>
<accession>A0A834Y474</accession>
<gene>
    <name evidence="1" type="ORF">HCN44_002104</name>
</gene>
<comment type="caution">
    <text evidence="1">The sequence shown here is derived from an EMBL/GenBank/DDBJ whole genome shotgun (WGS) entry which is preliminary data.</text>
</comment>
<reference evidence="1 2" key="1">
    <citation type="submission" date="2020-08" db="EMBL/GenBank/DDBJ databases">
        <title>Aphidius gifuensis genome sequencing and assembly.</title>
        <authorList>
            <person name="Du Z."/>
        </authorList>
    </citation>
    <scope>NUCLEOTIDE SEQUENCE [LARGE SCALE GENOMIC DNA]</scope>
    <source>
        <strain evidence="1">YNYX2018</strain>
        <tissue evidence="1">Adults</tissue>
    </source>
</reference>
<protein>
    <submittedName>
        <fullName evidence="1">Uncharacterized protein</fullName>
    </submittedName>
</protein>
<sequence>MTTSIISDASEVSGTAIIISREDNIYDCFWESLSASWFLTNKLTLIVSSKKIDGQHLAIVVRGRANELSTIPDAYTVIYSNDNITFADSSKETSWTSSLITGVGSGKYYICFKIIINGNKTTAKNQEVSWKIKELEK</sequence>
<name>A0A834Y474_APHGI</name>
<evidence type="ECO:0000313" key="1">
    <source>
        <dbReference type="EMBL" id="KAF7996472.1"/>
    </source>
</evidence>
<keyword evidence="2" id="KW-1185">Reference proteome</keyword>